<evidence type="ECO:0000256" key="2">
    <source>
        <dbReference type="ARBA" id="ARBA00022448"/>
    </source>
</evidence>
<keyword evidence="7" id="KW-1003">Cell membrane</keyword>
<proteinExistence type="inferred from homology"/>
<dbReference type="NCBIfam" id="NF009967">
    <property type="entry name" value="PRK13430.1"/>
    <property type="match status" value="1"/>
</dbReference>
<organism evidence="8 9">
    <name type="scientific">Phycicoccus duodecadis</name>
    <dbReference type="NCBI Taxonomy" id="173053"/>
    <lineage>
        <taxon>Bacteria</taxon>
        <taxon>Bacillati</taxon>
        <taxon>Actinomycetota</taxon>
        <taxon>Actinomycetes</taxon>
        <taxon>Micrococcales</taxon>
        <taxon>Intrasporangiaceae</taxon>
        <taxon>Phycicoccus</taxon>
    </lineage>
</organism>
<comment type="similarity">
    <text evidence="7">Belongs to the ATPase delta chain family.</text>
</comment>
<gene>
    <name evidence="7" type="primary">atpH</name>
    <name evidence="8" type="ORF">ATL31_0843</name>
</gene>
<keyword evidence="6 7" id="KW-0066">ATP synthesis</keyword>
<evidence type="ECO:0000313" key="9">
    <source>
        <dbReference type="Proteomes" id="UP000233781"/>
    </source>
</evidence>
<keyword evidence="7" id="KW-0139">CF(1)</keyword>
<keyword evidence="4 7" id="KW-0406">Ion transport</keyword>
<evidence type="ECO:0000256" key="4">
    <source>
        <dbReference type="ARBA" id="ARBA00023065"/>
    </source>
</evidence>
<comment type="function">
    <text evidence="7">This protein is part of the stalk that links CF(0) to CF(1). It either transmits conformational changes from CF(0) to CF(1) or is implicated in proton conduction.</text>
</comment>
<comment type="subcellular location">
    <subcellularLocation>
        <location evidence="7">Cell membrane</location>
        <topology evidence="7">Peripheral membrane protein</topology>
    </subcellularLocation>
    <subcellularLocation>
        <location evidence="1">Membrane</location>
    </subcellularLocation>
</comment>
<dbReference type="AlphaFoldDB" id="A0A2N3YGS3"/>
<keyword evidence="3 7" id="KW-0375">Hydrogen ion transport</keyword>
<protein>
    <recommendedName>
        <fullName evidence="7">ATP synthase subunit delta</fullName>
    </recommendedName>
    <alternativeName>
        <fullName evidence="7">ATP synthase F(1) sector subunit delta</fullName>
    </alternativeName>
    <alternativeName>
        <fullName evidence="7">F-type ATPase subunit delta</fullName>
        <shortName evidence="7">F-ATPase subunit delta</shortName>
    </alternativeName>
</protein>
<dbReference type="Pfam" id="PF00213">
    <property type="entry name" value="OSCP"/>
    <property type="match status" value="1"/>
</dbReference>
<reference evidence="8 9" key="1">
    <citation type="submission" date="2017-12" db="EMBL/GenBank/DDBJ databases">
        <title>Sequencing the genomes of 1000 Actinobacteria strains.</title>
        <authorList>
            <person name="Klenk H.-P."/>
        </authorList>
    </citation>
    <scope>NUCLEOTIDE SEQUENCE [LARGE SCALE GENOMIC DNA]</scope>
    <source>
        <strain evidence="8 9">DSM 12806</strain>
    </source>
</reference>
<keyword evidence="9" id="KW-1185">Reference proteome</keyword>
<name>A0A2N3YGS3_9MICO</name>
<dbReference type="PRINTS" id="PR00125">
    <property type="entry name" value="ATPASEDELTA"/>
</dbReference>
<dbReference type="OrthoDB" id="5242917at2"/>
<dbReference type="EMBL" id="PJNE01000001">
    <property type="protein sequence ID" value="PKW26039.1"/>
    <property type="molecule type" value="Genomic_DNA"/>
</dbReference>
<dbReference type="InterPro" id="IPR026015">
    <property type="entry name" value="ATP_synth_OSCP/delta_N_sf"/>
</dbReference>
<dbReference type="Gene3D" id="1.10.520.20">
    <property type="entry name" value="N-terminal domain of the delta subunit of the F1F0-ATP synthase"/>
    <property type="match status" value="1"/>
</dbReference>
<accession>A0A2N3YGS3</accession>
<dbReference type="SUPFAM" id="SSF47928">
    <property type="entry name" value="N-terminal domain of the delta subunit of the F1F0-ATP synthase"/>
    <property type="match status" value="1"/>
</dbReference>
<dbReference type="PANTHER" id="PTHR11910">
    <property type="entry name" value="ATP SYNTHASE DELTA CHAIN"/>
    <property type="match status" value="1"/>
</dbReference>
<dbReference type="RefSeq" id="WP_101394672.1">
    <property type="nucleotide sequence ID" value="NZ_PJNE01000001.1"/>
</dbReference>
<evidence type="ECO:0000313" key="8">
    <source>
        <dbReference type="EMBL" id="PKW26039.1"/>
    </source>
</evidence>
<evidence type="ECO:0000256" key="3">
    <source>
        <dbReference type="ARBA" id="ARBA00022781"/>
    </source>
</evidence>
<dbReference type="GO" id="GO:0045259">
    <property type="term" value="C:proton-transporting ATP synthase complex"/>
    <property type="evidence" value="ECO:0007669"/>
    <property type="project" value="UniProtKB-KW"/>
</dbReference>
<dbReference type="GO" id="GO:0046933">
    <property type="term" value="F:proton-transporting ATP synthase activity, rotational mechanism"/>
    <property type="evidence" value="ECO:0007669"/>
    <property type="project" value="UniProtKB-UniRule"/>
</dbReference>
<dbReference type="NCBIfam" id="TIGR01145">
    <property type="entry name" value="ATP_synt_delta"/>
    <property type="match status" value="1"/>
</dbReference>
<dbReference type="HAMAP" id="MF_01416">
    <property type="entry name" value="ATP_synth_delta_bact"/>
    <property type="match status" value="1"/>
</dbReference>
<evidence type="ECO:0000256" key="6">
    <source>
        <dbReference type="ARBA" id="ARBA00023310"/>
    </source>
</evidence>
<keyword evidence="2 7" id="KW-0813">Transport</keyword>
<comment type="function">
    <text evidence="7">F(1)F(0) ATP synthase produces ATP from ADP in the presence of a proton or sodium gradient. F-type ATPases consist of two structural domains, F(1) containing the extramembraneous catalytic core and F(0) containing the membrane proton channel, linked together by a central stalk and a peripheral stalk. During catalysis, ATP synthesis in the catalytic domain of F(1) is coupled via a rotary mechanism of the central stalk subunits to proton translocation.</text>
</comment>
<evidence type="ECO:0000256" key="1">
    <source>
        <dbReference type="ARBA" id="ARBA00004370"/>
    </source>
</evidence>
<comment type="caution">
    <text evidence="8">The sequence shown here is derived from an EMBL/GenBank/DDBJ whole genome shotgun (WGS) entry which is preliminary data.</text>
</comment>
<evidence type="ECO:0000256" key="7">
    <source>
        <dbReference type="HAMAP-Rule" id="MF_01416"/>
    </source>
</evidence>
<evidence type="ECO:0000256" key="5">
    <source>
        <dbReference type="ARBA" id="ARBA00023136"/>
    </source>
</evidence>
<dbReference type="Proteomes" id="UP000233781">
    <property type="component" value="Unassembled WGS sequence"/>
</dbReference>
<dbReference type="GO" id="GO:0005886">
    <property type="term" value="C:plasma membrane"/>
    <property type="evidence" value="ECO:0007669"/>
    <property type="project" value="UniProtKB-SubCell"/>
</dbReference>
<keyword evidence="5 7" id="KW-0472">Membrane</keyword>
<dbReference type="InterPro" id="IPR000711">
    <property type="entry name" value="ATPase_OSCP/dsu"/>
</dbReference>
<sequence>MRGSSRGAARASQEAFDGALANSVSGTALAEELFAVTGVVDGSASLRRALADPSRETEAKAGLARSLFGGKVSEATVGLVASVVGQRWAAERDLADTLESLAVQALLANAEGTGRIDRVEDELFRFERIVAGDPGLRDTLSSRNTDAAGKVGLVGALLKDKAAPETVRLAEQAVRAPRGRRLDRVMEAYLELAARRRDELSALVTVATPLTEPQQARLRGALEAHYGKSVTLQVVQDHAVMGGIRVQVGDEVVDGTVLRRLDEARRHVTGG</sequence>